<keyword evidence="4 7" id="KW-0647">Proteasome</keyword>
<dbReference type="Pfam" id="PF23731">
    <property type="entry name" value="ARM_ECM29_C"/>
    <property type="match status" value="1"/>
</dbReference>
<dbReference type="PANTHER" id="PTHR23346:SF19">
    <property type="entry name" value="PROTEASOME ADAPTER AND SCAFFOLD PROTEIN ECM29"/>
    <property type="match status" value="1"/>
</dbReference>
<keyword evidence="2" id="KW-0963">Cytoplasm</keyword>
<dbReference type="InterPro" id="IPR016024">
    <property type="entry name" value="ARM-type_fold"/>
</dbReference>
<evidence type="ECO:0000256" key="2">
    <source>
        <dbReference type="ARBA" id="ARBA00022490"/>
    </source>
</evidence>
<evidence type="ECO:0000256" key="3">
    <source>
        <dbReference type="ARBA" id="ARBA00022737"/>
    </source>
</evidence>
<dbReference type="InterPro" id="IPR011989">
    <property type="entry name" value="ARM-like"/>
</dbReference>
<gene>
    <name evidence="7" type="primary">ECM29</name>
    <name evidence="7" type="ORF">Daus18300_004595</name>
</gene>
<evidence type="ECO:0000259" key="6">
    <source>
        <dbReference type="Pfam" id="PF24492"/>
    </source>
</evidence>
<dbReference type="Gene3D" id="1.25.10.10">
    <property type="entry name" value="Leucine-rich Repeat Variant"/>
    <property type="match status" value="3"/>
</dbReference>
<dbReference type="InterPro" id="IPR024372">
    <property type="entry name" value="Ecm29_N"/>
</dbReference>
<keyword evidence="3" id="KW-0677">Repeat</keyword>
<evidence type="ECO:0000256" key="4">
    <source>
        <dbReference type="ARBA" id="ARBA00022942"/>
    </source>
</evidence>
<evidence type="ECO:0000313" key="8">
    <source>
        <dbReference type="Proteomes" id="UP001583177"/>
    </source>
</evidence>
<dbReference type="Pfam" id="PF24492">
    <property type="entry name" value="HEAT_ECM29"/>
    <property type="match status" value="1"/>
</dbReference>
<comment type="caution">
    <text evidence="7">The sequence shown here is derived from an EMBL/GenBank/DDBJ whole genome shotgun (WGS) entry which is preliminary data.</text>
</comment>
<dbReference type="InterPro" id="IPR055443">
    <property type="entry name" value="HEAT_ECM29"/>
</dbReference>
<evidence type="ECO:0000256" key="1">
    <source>
        <dbReference type="ARBA" id="ARBA00004496"/>
    </source>
</evidence>
<evidence type="ECO:0000259" key="5">
    <source>
        <dbReference type="Pfam" id="PF13001"/>
    </source>
</evidence>
<evidence type="ECO:0000313" key="7">
    <source>
        <dbReference type="EMBL" id="KAL1871958.1"/>
    </source>
</evidence>
<proteinExistence type="predicted"/>
<dbReference type="Pfam" id="PF13001">
    <property type="entry name" value="ECM29_N"/>
    <property type="match status" value="1"/>
</dbReference>
<accession>A0ABR3X7R1</accession>
<dbReference type="EMBL" id="JAWRVE010000031">
    <property type="protein sequence ID" value="KAL1871958.1"/>
    <property type="molecule type" value="Genomic_DNA"/>
</dbReference>
<organism evidence="7 8">
    <name type="scientific">Diaporthe australafricana</name>
    <dbReference type="NCBI Taxonomy" id="127596"/>
    <lineage>
        <taxon>Eukaryota</taxon>
        <taxon>Fungi</taxon>
        <taxon>Dikarya</taxon>
        <taxon>Ascomycota</taxon>
        <taxon>Pezizomycotina</taxon>
        <taxon>Sordariomycetes</taxon>
        <taxon>Sordariomycetidae</taxon>
        <taxon>Diaporthales</taxon>
        <taxon>Diaporthaceae</taxon>
        <taxon>Diaporthe</taxon>
    </lineage>
</organism>
<feature type="domain" description="Proteasome component Ecm29 N-terminal" evidence="5">
    <location>
        <begin position="12"/>
        <end position="502"/>
    </location>
</feature>
<reference evidence="7 8" key="1">
    <citation type="journal article" date="2024" name="IMA Fungus">
        <title>IMA Genome - F19 : A genome assembly and annotation guide to empower mycologists, including annotated draft genome sequences of Ceratocystis pirilliformis, Diaporthe australafricana, Fusarium ophioides, Paecilomyces lecythidis, and Sporothrix stenoceras.</title>
        <authorList>
            <person name="Aylward J."/>
            <person name="Wilson A.M."/>
            <person name="Visagie C.M."/>
            <person name="Spraker J."/>
            <person name="Barnes I."/>
            <person name="Buitendag C."/>
            <person name="Ceriani C."/>
            <person name="Del Mar Angel L."/>
            <person name="du Plessis D."/>
            <person name="Fuchs T."/>
            <person name="Gasser K."/>
            <person name="Kramer D."/>
            <person name="Li W."/>
            <person name="Munsamy K."/>
            <person name="Piso A."/>
            <person name="Price J.L."/>
            <person name="Sonnekus B."/>
            <person name="Thomas C."/>
            <person name="van der Nest A."/>
            <person name="van Dijk A."/>
            <person name="van Heerden A."/>
            <person name="van Vuuren N."/>
            <person name="Yilmaz N."/>
            <person name="Duong T.A."/>
            <person name="van der Merwe N.A."/>
            <person name="Wingfield M.J."/>
            <person name="Wingfield B.D."/>
        </authorList>
    </citation>
    <scope>NUCLEOTIDE SEQUENCE [LARGE SCALE GENOMIC DNA]</scope>
    <source>
        <strain evidence="7 8">CMW 18300</strain>
    </source>
</reference>
<sequence>MASTEQRELELVDKVNLRILNVANDATKLTQLLKPYLPALLLKAGSDYASVRSKVVTICQRLKVFIKSPEVILPVSALLDQYISNSHPVIRQLDITFIQHSIERISAEERRKLVPTILTGIHGTTHTTPARFNMFLHTLKDINVPPRGSKEDEAFRTEVGLTDTKDAEFTANWLGKLLLTPSPHKKPPGLTDDDLAFLTLGKPDEPKPEGTLVADWPGTMIKAAKLLESGAFTDEERFVPALYAAASNDYRINSVGNAMLMRNQVSLEDQGRAKLLFEAHSRLPPTYRIRILNLLSKSALSTTFTQEILEVVRRDIKPKDEAVDGLQLTKLHKALFEYINWVARIGPGKGKFDIGPTLIELLRGFITEEQGWPKPSQEKRALDPLDDRNLRARAYETIGVLARGSSMEQANLLELVAWLFLSLSEDPTPEVVVNIEGALSVMTSIFKQDSGETDRLRTIILTYMTLSEGGDSVRSVRHAATKWANQCLAFSDPIARWVDILAINGRGDERMEVIEEGRKGLDPWTYRVNDATVTNDLPDWQQLVQIFFKESIGYGASAMMSDGPSVTQNFVDLSPSAFPTAVTYCKRMLFLAALKDEFNVEPGWEQQLDTLVKSDKQTRESIRKYLGSLSGHVLESFLEAALEGIQEDKPTTEECARSFVEVASLAPKSELTPLILEGVPRLLAVVTSNKKEVRSLAAKALGILAAHPSVPSSLFDVISHVLRQQCKSWRTAVGSEMNAVQGAFVALGHLWSRAVYYPHPILGADSDGTHSSNEGASLDDAALVHELRSKYLKGIDPPRTTKPNVEEWLPPVKDLSGTQLSFQEVIFDTLTQLWTASIIPEEASVTPYINVLVPQCKKGNERAITALGRLALGLRDGDAALDTVLSKLYELHELKQPEIHFAIGEAITAAIARWDSDIVQLTVDVESKADRYRVEKRADKIKEVLDKILTDCKTTKPSLLKASGIWLFSIIQHCSHLPEIQSRLRECQVAFMRLLSARDELVQETASRGLSLVYEKGDPSLKESLVKDLVGAFTGTGTQLKVEEDTELFEAGALPTGEGKSVTSYRDIMNLANEVGDQSLVYKFMSLASNAATWSTRSAFGRFGLSNILSESEVDPKLYPKLFRYRFDPNTNVQRSMNDIWKALVKDSNTVIEEHFDAIINDLLKSVHTKEWRVRQASCSAIADLISGRPFQKYEKYYGEIWTKGLKVLDDVKATVRNEALKLCMGMANTLTRQLEEGGVSASAKDMMSSTLPFLLSDKGIESNVNEVKGFAIDTVIKITKTGGSALRPYIATIVTHLLGLLSTIEPDAINYYYQRFGEDDREKIDKIRSQMVNQSPISQAIENCLRNVDASVMPDLASGLEEAIKSALGMPTKVGCARLLGTLATRHTNDFRPYADRFLRVLEKQCLDRNDEVSQGYAKAAAYIMRHAPSEAKERFITRFEKLYFNAEDEARRQKVADVVLSLSKISPDHFNALEGSLLPFSYLGMHDPDEYVAKAFKEVWDTHAGSSRTATRFVPEVEALVQKALDTPQWSLKHAGALAAASAVSAVAAAGDLAGPGANVSHLAKLWPAFDRALALKTFTGKEKLLDALADLVAKGKAFWEGDAAVAAQLKKVVLREAKRNNETYRVPAFKCLWRCAAAREDVDMWDEVVGIARPFVEEYADEDRMDVDGDSGKVAKEKEVLVYKTALGAVEVVARGYNRPLLRERPVEVSGKILEVLRPFFAKPRFDSIRREVWYKAVEDLMKDAAAADGAGGKEGDVGGADVARGYFESLDVDKPDVGVETQRVMRAQATVALAKAVKEGVFGAAASKEDSVLGVMRGVITEARGAERSVDVKKVMGEALAEL</sequence>
<keyword evidence="8" id="KW-1185">Reference proteome</keyword>
<dbReference type="Proteomes" id="UP001583177">
    <property type="component" value="Unassembled WGS sequence"/>
</dbReference>
<comment type="subcellular location">
    <subcellularLocation>
        <location evidence="1">Cytoplasm</location>
    </subcellularLocation>
</comment>
<dbReference type="PANTHER" id="PTHR23346">
    <property type="entry name" value="TRANSLATIONAL ACTIVATOR GCN1-RELATED"/>
    <property type="match status" value="1"/>
</dbReference>
<dbReference type="GO" id="GO:0000502">
    <property type="term" value="C:proteasome complex"/>
    <property type="evidence" value="ECO:0007669"/>
    <property type="project" value="UniProtKB-KW"/>
</dbReference>
<feature type="domain" description="Proteasome adapter and scaffold protein ECM29 HEAT-repeat" evidence="6">
    <location>
        <begin position="1287"/>
        <end position="1446"/>
    </location>
</feature>
<protein>
    <submittedName>
        <fullName evidence="7">Proteasome component M29</fullName>
    </submittedName>
</protein>
<dbReference type="SUPFAM" id="SSF48371">
    <property type="entry name" value="ARM repeat"/>
    <property type="match status" value="2"/>
</dbReference>
<name>A0ABR3X7R1_9PEZI</name>